<evidence type="ECO:0000256" key="3">
    <source>
        <dbReference type="ARBA" id="ARBA00022801"/>
    </source>
</evidence>
<proteinExistence type="inferred from homology"/>
<dbReference type="SMART" id="SM00487">
    <property type="entry name" value="DEXDc"/>
    <property type="match status" value="1"/>
</dbReference>
<dbReference type="OrthoDB" id="196131at2759"/>
<dbReference type="InterPro" id="IPR027417">
    <property type="entry name" value="P-loop_NTPase"/>
</dbReference>
<dbReference type="GO" id="GO:0005524">
    <property type="term" value="F:ATP binding"/>
    <property type="evidence" value="ECO:0007669"/>
    <property type="project" value="UniProtKB-KW"/>
</dbReference>
<evidence type="ECO:0000256" key="9">
    <source>
        <dbReference type="SAM" id="MobiDB-lite"/>
    </source>
</evidence>
<evidence type="ECO:0000313" key="13">
    <source>
        <dbReference type="EMBL" id="CAG8955141.1"/>
    </source>
</evidence>
<dbReference type="Proteomes" id="UP000696280">
    <property type="component" value="Unassembled WGS sequence"/>
</dbReference>
<feature type="domain" description="DEAD-box RNA helicase Q" evidence="12">
    <location>
        <begin position="146"/>
        <end position="174"/>
    </location>
</feature>
<dbReference type="EC" id="3.6.4.13" evidence="1"/>
<dbReference type="Gene3D" id="3.40.50.300">
    <property type="entry name" value="P-loop containing nucleotide triphosphate hydrolases"/>
    <property type="match status" value="2"/>
</dbReference>
<evidence type="ECO:0000259" key="10">
    <source>
        <dbReference type="PROSITE" id="PS51192"/>
    </source>
</evidence>
<reference evidence="13" key="1">
    <citation type="submission" date="2021-07" db="EMBL/GenBank/DDBJ databases">
        <authorList>
            <person name="Durling M."/>
        </authorList>
    </citation>
    <scope>NUCLEOTIDE SEQUENCE</scope>
</reference>
<evidence type="ECO:0000256" key="1">
    <source>
        <dbReference type="ARBA" id="ARBA00012552"/>
    </source>
</evidence>
<comment type="similarity">
    <text evidence="8">Belongs to the DEAD box helicase family.</text>
</comment>
<dbReference type="PANTHER" id="PTHR47958">
    <property type="entry name" value="ATP-DEPENDENT RNA HELICASE DBP3"/>
    <property type="match status" value="1"/>
</dbReference>
<feature type="domain" description="Helicase C-terminal" evidence="11">
    <location>
        <begin position="401"/>
        <end position="549"/>
    </location>
</feature>
<dbReference type="InterPro" id="IPR001650">
    <property type="entry name" value="Helicase_C-like"/>
</dbReference>
<dbReference type="GO" id="GO:0003676">
    <property type="term" value="F:nucleic acid binding"/>
    <property type="evidence" value="ECO:0007669"/>
    <property type="project" value="InterPro"/>
</dbReference>
<dbReference type="InterPro" id="IPR000629">
    <property type="entry name" value="RNA-helicase_DEAD-box_CS"/>
</dbReference>
<keyword evidence="5 8" id="KW-0067">ATP-binding</keyword>
<evidence type="ECO:0000256" key="8">
    <source>
        <dbReference type="RuleBase" id="RU000492"/>
    </source>
</evidence>
<dbReference type="InterPro" id="IPR011545">
    <property type="entry name" value="DEAD/DEAH_box_helicase_dom"/>
</dbReference>
<keyword evidence="3 8" id="KW-0378">Hydrolase</keyword>
<evidence type="ECO:0000259" key="12">
    <source>
        <dbReference type="PROSITE" id="PS51195"/>
    </source>
</evidence>
<feature type="region of interest" description="Disordered" evidence="9">
    <location>
        <begin position="565"/>
        <end position="624"/>
    </location>
</feature>
<dbReference type="AlphaFoldDB" id="A0A9N9KY09"/>
<dbReference type="InterPro" id="IPR014001">
    <property type="entry name" value="Helicase_ATP-bd"/>
</dbReference>
<organism evidence="13 14">
    <name type="scientific">Hymenoscyphus fraxineus</name>
    <dbReference type="NCBI Taxonomy" id="746836"/>
    <lineage>
        <taxon>Eukaryota</taxon>
        <taxon>Fungi</taxon>
        <taxon>Dikarya</taxon>
        <taxon>Ascomycota</taxon>
        <taxon>Pezizomycotina</taxon>
        <taxon>Leotiomycetes</taxon>
        <taxon>Helotiales</taxon>
        <taxon>Helotiaceae</taxon>
        <taxon>Hymenoscyphus</taxon>
    </lineage>
</organism>
<name>A0A9N9KY09_9HELO</name>
<dbReference type="SMART" id="SM00490">
    <property type="entry name" value="HELICc"/>
    <property type="match status" value="1"/>
</dbReference>
<feature type="region of interest" description="Disordered" evidence="9">
    <location>
        <begin position="58"/>
        <end position="84"/>
    </location>
</feature>
<dbReference type="PROSITE" id="PS51192">
    <property type="entry name" value="HELICASE_ATP_BIND_1"/>
    <property type="match status" value="1"/>
</dbReference>
<feature type="domain" description="Helicase ATP-binding" evidence="10">
    <location>
        <begin position="177"/>
        <end position="373"/>
    </location>
</feature>
<evidence type="ECO:0000256" key="6">
    <source>
        <dbReference type="ARBA" id="ARBA00047984"/>
    </source>
</evidence>
<dbReference type="InterPro" id="IPR014014">
    <property type="entry name" value="RNA_helicase_DEAD_Q_motif"/>
</dbReference>
<keyword evidence="4 8" id="KW-0347">Helicase</keyword>
<feature type="compositionally biased region" description="Polar residues" evidence="9">
    <location>
        <begin position="613"/>
        <end position="624"/>
    </location>
</feature>
<dbReference type="PROSITE" id="PS51194">
    <property type="entry name" value="HELICASE_CTER"/>
    <property type="match status" value="1"/>
</dbReference>
<evidence type="ECO:0000313" key="14">
    <source>
        <dbReference type="Proteomes" id="UP000696280"/>
    </source>
</evidence>
<evidence type="ECO:0000256" key="7">
    <source>
        <dbReference type="PROSITE-ProRule" id="PRU00552"/>
    </source>
</evidence>
<dbReference type="GO" id="GO:0016787">
    <property type="term" value="F:hydrolase activity"/>
    <property type="evidence" value="ECO:0007669"/>
    <property type="project" value="UniProtKB-KW"/>
</dbReference>
<protein>
    <recommendedName>
        <fullName evidence="1">RNA helicase</fullName>
        <ecNumber evidence="1">3.6.4.13</ecNumber>
    </recommendedName>
</protein>
<evidence type="ECO:0000256" key="2">
    <source>
        <dbReference type="ARBA" id="ARBA00022741"/>
    </source>
</evidence>
<evidence type="ECO:0000259" key="11">
    <source>
        <dbReference type="PROSITE" id="PS51194"/>
    </source>
</evidence>
<dbReference type="EMBL" id="CAJVRL010000060">
    <property type="protein sequence ID" value="CAG8955141.1"/>
    <property type="molecule type" value="Genomic_DNA"/>
</dbReference>
<comment type="caution">
    <text evidence="13">The sequence shown here is derived from an EMBL/GenBank/DDBJ whole genome shotgun (WGS) entry which is preliminary data.</text>
</comment>
<feature type="compositionally biased region" description="Acidic residues" evidence="9">
    <location>
        <begin position="65"/>
        <end position="78"/>
    </location>
</feature>
<evidence type="ECO:0000256" key="4">
    <source>
        <dbReference type="ARBA" id="ARBA00022806"/>
    </source>
</evidence>
<dbReference type="SUPFAM" id="SSF52540">
    <property type="entry name" value="P-loop containing nucleoside triphosphate hydrolases"/>
    <property type="match status" value="1"/>
</dbReference>
<sequence length="624" mass="68399">MSAAWETGDLTQALPDATETGSQHDESAQPTKTPQEHGWVKKQAYDYARYTMTNKQIAEGKTEAENGEETTPEQGYDEDGGRPDWAGNAAVYEWNPEEYGDVGPRYEELERMLFGSENHVKSGIEFQKITEIDVVQESVIHIEPIRSFEDAGLHPVMLENVKLAGYVVPTPVQAYTFPAVFKGYDLVACAQTGSGKTAAFLVPILSKLMGKAKKLAAPRPNPTTLVAGVSAPVRAEPLVLIVAPSRELATQIFDEARRFCYRTMLRPCVIYGGGPIAEQVNQLSKGCDVLIATPGRLCDFIDRPHILTLHRLRYMVIDEADEMLHNDWETEMQKIMTGGNQETGNIKYLLFSATFPKQVLKLAEEHLSTDHCIIRVGRAGSTLVNIEQNVVWVDAPKKKQALFDLLMSIPPCRTIIFVNSKRSCEEIDDFLFNRGLPATSMHSDRTQREREDSIRAFRTGKCPILVATGVSARGLDIPLVSHVINLDMPSMQFGGIEEYTHRIGRTGRIGNPGMATSFYNERDADIAEVLVKTLLETRQIVPDFLEEHIPEGYDGDVTKLKFEVEDEEENGENAGATGGGWGGEDGANAGGDAGGWGADNSANTGGDAGGWGVQNSAEAGGSSW</sequence>
<keyword evidence="2 8" id="KW-0547">Nucleotide-binding</keyword>
<feature type="short sequence motif" description="Q motif" evidence="7">
    <location>
        <begin position="146"/>
        <end position="174"/>
    </location>
</feature>
<dbReference type="Pfam" id="PF00271">
    <property type="entry name" value="Helicase_C"/>
    <property type="match status" value="1"/>
</dbReference>
<keyword evidence="14" id="KW-1185">Reference proteome</keyword>
<dbReference type="CDD" id="cd18787">
    <property type="entry name" value="SF2_C_DEAD"/>
    <property type="match status" value="1"/>
</dbReference>
<dbReference type="PROSITE" id="PS00039">
    <property type="entry name" value="DEAD_ATP_HELICASE"/>
    <property type="match status" value="1"/>
</dbReference>
<feature type="region of interest" description="Disordered" evidence="9">
    <location>
        <begin position="1"/>
        <end position="40"/>
    </location>
</feature>
<dbReference type="Pfam" id="PF00270">
    <property type="entry name" value="DEAD"/>
    <property type="match status" value="1"/>
</dbReference>
<gene>
    <name evidence="13" type="ORF">HYFRA_00007156</name>
</gene>
<comment type="catalytic activity">
    <reaction evidence="6">
        <text>ATP + H2O = ADP + phosphate + H(+)</text>
        <dbReference type="Rhea" id="RHEA:13065"/>
        <dbReference type="ChEBI" id="CHEBI:15377"/>
        <dbReference type="ChEBI" id="CHEBI:15378"/>
        <dbReference type="ChEBI" id="CHEBI:30616"/>
        <dbReference type="ChEBI" id="CHEBI:43474"/>
        <dbReference type="ChEBI" id="CHEBI:456216"/>
        <dbReference type="EC" id="3.6.4.13"/>
    </reaction>
</comment>
<accession>A0A9N9KY09</accession>
<dbReference type="GO" id="GO:0003724">
    <property type="term" value="F:RNA helicase activity"/>
    <property type="evidence" value="ECO:0007669"/>
    <property type="project" value="UniProtKB-EC"/>
</dbReference>
<feature type="compositionally biased region" description="Gly residues" evidence="9">
    <location>
        <begin position="576"/>
        <end position="597"/>
    </location>
</feature>
<dbReference type="PROSITE" id="PS51195">
    <property type="entry name" value="Q_MOTIF"/>
    <property type="match status" value="1"/>
</dbReference>
<evidence type="ECO:0000256" key="5">
    <source>
        <dbReference type="ARBA" id="ARBA00022840"/>
    </source>
</evidence>